<protein>
    <submittedName>
        <fullName evidence="2">Uncharacterized protein</fullName>
    </submittedName>
</protein>
<gene>
    <name evidence="2" type="ORF">FB45DRAFT_867993</name>
</gene>
<proteinExistence type="predicted"/>
<dbReference type="EMBL" id="JARKIF010000010">
    <property type="protein sequence ID" value="KAJ7629043.1"/>
    <property type="molecule type" value="Genomic_DNA"/>
</dbReference>
<organism evidence="2 3">
    <name type="scientific">Roridomyces roridus</name>
    <dbReference type="NCBI Taxonomy" id="1738132"/>
    <lineage>
        <taxon>Eukaryota</taxon>
        <taxon>Fungi</taxon>
        <taxon>Dikarya</taxon>
        <taxon>Basidiomycota</taxon>
        <taxon>Agaricomycotina</taxon>
        <taxon>Agaricomycetes</taxon>
        <taxon>Agaricomycetidae</taxon>
        <taxon>Agaricales</taxon>
        <taxon>Marasmiineae</taxon>
        <taxon>Mycenaceae</taxon>
        <taxon>Roridomyces</taxon>
    </lineage>
</organism>
<comment type="caution">
    <text evidence="2">The sequence shown here is derived from an EMBL/GenBank/DDBJ whole genome shotgun (WGS) entry which is preliminary data.</text>
</comment>
<dbReference type="Proteomes" id="UP001221142">
    <property type="component" value="Unassembled WGS sequence"/>
</dbReference>
<dbReference type="AlphaFoldDB" id="A0AAD7BSI7"/>
<reference evidence="2" key="1">
    <citation type="submission" date="2023-03" db="EMBL/GenBank/DDBJ databases">
        <title>Massive genome expansion in bonnet fungi (Mycena s.s.) driven by repeated elements and novel gene families across ecological guilds.</title>
        <authorList>
            <consortium name="Lawrence Berkeley National Laboratory"/>
            <person name="Harder C.B."/>
            <person name="Miyauchi S."/>
            <person name="Viragh M."/>
            <person name="Kuo A."/>
            <person name="Thoen E."/>
            <person name="Andreopoulos B."/>
            <person name="Lu D."/>
            <person name="Skrede I."/>
            <person name="Drula E."/>
            <person name="Henrissat B."/>
            <person name="Morin E."/>
            <person name="Kohler A."/>
            <person name="Barry K."/>
            <person name="LaButti K."/>
            <person name="Morin E."/>
            <person name="Salamov A."/>
            <person name="Lipzen A."/>
            <person name="Mereny Z."/>
            <person name="Hegedus B."/>
            <person name="Baldrian P."/>
            <person name="Stursova M."/>
            <person name="Weitz H."/>
            <person name="Taylor A."/>
            <person name="Grigoriev I.V."/>
            <person name="Nagy L.G."/>
            <person name="Martin F."/>
            <person name="Kauserud H."/>
        </authorList>
    </citation>
    <scope>NUCLEOTIDE SEQUENCE</scope>
    <source>
        <strain evidence="2">9284</strain>
    </source>
</reference>
<feature type="compositionally biased region" description="Polar residues" evidence="1">
    <location>
        <begin position="153"/>
        <end position="167"/>
    </location>
</feature>
<evidence type="ECO:0000313" key="3">
    <source>
        <dbReference type="Proteomes" id="UP001221142"/>
    </source>
</evidence>
<name>A0AAD7BSI7_9AGAR</name>
<evidence type="ECO:0000256" key="1">
    <source>
        <dbReference type="SAM" id="MobiDB-lite"/>
    </source>
</evidence>
<feature type="region of interest" description="Disordered" evidence="1">
    <location>
        <begin position="141"/>
        <end position="173"/>
    </location>
</feature>
<evidence type="ECO:0000313" key="2">
    <source>
        <dbReference type="EMBL" id="KAJ7629043.1"/>
    </source>
</evidence>
<keyword evidence="3" id="KW-1185">Reference proteome</keyword>
<feature type="region of interest" description="Disordered" evidence="1">
    <location>
        <begin position="1"/>
        <end position="22"/>
    </location>
</feature>
<sequence length="173" mass="19408">MRNEFDSSPDYEQDPTTDMTESAGCHSARLRLAGAFFPQCHNLRVIGGTFTSKVHIHQAVQSPREHFQWIGRGEIDLRRRFDQTGNPGYHITAYNDKQHRHVYHYAFFFHSTRPPAQALIAGHGGRRALISFAYDKGVNSRPLSAGDHGRESGTASHHGSSAIQSRRSPGVER</sequence>
<accession>A0AAD7BSI7</accession>